<dbReference type="EMBL" id="PFSX01000010">
    <property type="protein sequence ID" value="PJC01713.1"/>
    <property type="molecule type" value="Genomic_DNA"/>
</dbReference>
<dbReference type="AlphaFoldDB" id="A0A2H9RDK3"/>
<sequence length="100" mass="11962">MRTKIQYKENNNSIANNVLNLMQKEPQTTNASSNAFLFAYWIKYEKNILMQLLFKNKTANLTQATTILRRRQELKKRGFGYEDFFEDKTKHFKGKNKDDF</sequence>
<protein>
    <submittedName>
        <fullName evidence="1">Uncharacterized protein</fullName>
    </submittedName>
</protein>
<reference evidence="2" key="1">
    <citation type="submission" date="2017-09" db="EMBL/GenBank/DDBJ databases">
        <title>Depth-based differentiation of microbial function through sediment-hosted aquifers and enrichment of novel symbionts in the deep terrestrial subsurface.</title>
        <authorList>
            <person name="Probst A.J."/>
            <person name="Ladd B."/>
            <person name="Jarett J.K."/>
            <person name="Geller-Mcgrath D.E."/>
            <person name="Sieber C.M.K."/>
            <person name="Emerson J.B."/>
            <person name="Anantharaman K."/>
            <person name="Thomas B.C."/>
            <person name="Malmstrom R."/>
            <person name="Stieglmeier M."/>
            <person name="Klingl A."/>
            <person name="Woyke T."/>
            <person name="Ryan C.M."/>
            <person name="Banfield J.F."/>
        </authorList>
    </citation>
    <scope>NUCLEOTIDE SEQUENCE [LARGE SCALE GENOMIC DNA]</scope>
</reference>
<name>A0A2H9RDK3_HUBC1</name>
<comment type="caution">
    <text evidence="1">The sequence shown here is derived from an EMBL/GenBank/DDBJ whole genome shotgun (WGS) entry which is preliminary data.</text>
</comment>
<proteinExistence type="predicted"/>
<organism evidence="1 2">
    <name type="scientific">Huberarchaeum crystalense</name>
    <dbReference type="NCBI Taxonomy" id="2014257"/>
    <lineage>
        <taxon>Archaea</taxon>
        <taxon>Candidatus Huberarchaeota</taxon>
        <taxon>Candidatus Huberarchaeia</taxon>
        <taxon>Candidatus Huberarchaeales</taxon>
        <taxon>Candidatus Huberarchaeaceae</taxon>
        <taxon>Candidatus Huberarchaeum</taxon>
    </lineage>
</organism>
<evidence type="ECO:0000313" key="2">
    <source>
        <dbReference type="Proteomes" id="UP000231232"/>
    </source>
</evidence>
<gene>
    <name evidence="1" type="ORF">CO072_00255</name>
</gene>
<dbReference type="Proteomes" id="UP000231232">
    <property type="component" value="Unassembled WGS sequence"/>
</dbReference>
<evidence type="ECO:0000313" key="1">
    <source>
        <dbReference type="EMBL" id="PJC01713.1"/>
    </source>
</evidence>
<accession>A0A2H9RDK3</accession>